<feature type="transmembrane region" description="Helical" evidence="8">
    <location>
        <begin position="196"/>
        <end position="217"/>
    </location>
</feature>
<accession>A0A0D3KAY4</accession>
<dbReference type="InterPro" id="IPR001905">
    <property type="entry name" value="Ammonium_transpt"/>
</dbReference>
<dbReference type="Gene3D" id="1.10.3430.10">
    <property type="entry name" value="Ammonium transporter AmtB like domains"/>
    <property type="match status" value="1"/>
</dbReference>
<evidence type="ECO:0000256" key="2">
    <source>
        <dbReference type="ARBA" id="ARBA00005887"/>
    </source>
</evidence>
<dbReference type="NCBIfam" id="TIGR00836">
    <property type="entry name" value="amt"/>
    <property type="match status" value="1"/>
</dbReference>
<dbReference type="GeneID" id="17278133"/>
<keyword evidence="11" id="KW-1185">Reference proteome</keyword>
<keyword evidence="5 8" id="KW-1133">Transmembrane helix</keyword>
<feature type="transmembrane region" description="Helical" evidence="8">
    <location>
        <begin position="267"/>
        <end position="293"/>
    </location>
</feature>
<feature type="transmembrane region" description="Helical" evidence="8">
    <location>
        <begin position="57"/>
        <end position="75"/>
    </location>
</feature>
<evidence type="ECO:0000256" key="3">
    <source>
        <dbReference type="ARBA" id="ARBA00022448"/>
    </source>
</evidence>
<evidence type="ECO:0000256" key="7">
    <source>
        <dbReference type="ARBA" id="ARBA00023177"/>
    </source>
</evidence>
<feature type="transmembrane region" description="Helical" evidence="8">
    <location>
        <begin position="238"/>
        <end position="255"/>
    </location>
</feature>
<evidence type="ECO:0000313" key="11">
    <source>
        <dbReference type="Proteomes" id="UP000013827"/>
    </source>
</evidence>
<feature type="transmembrane region" description="Helical" evidence="8">
    <location>
        <begin position="121"/>
        <end position="143"/>
    </location>
</feature>
<keyword evidence="7 8" id="KW-0924">Ammonia transport</keyword>
<dbReference type="InterPro" id="IPR024041">
    <property type="entry name" value="NH4_transpt_AmtB-like_dom"/>
</dbReference>
<evidence type="ECO:0000256" key="8">
    <source>
        <dbReference type="RuleBase" id="RU362002"/>
    </source>
</evidence>
<feature type="transmembrane region" description="Helical" evidence="8">
    <location>
        <begin position="300"/>
        <end position="319"/>
    </location>
</feature>
<dbReference type="STRING" id="2903.R1FI09"/>
<feature type="transmembrane region" description="Helical" evidence="8">
    <location>
        <begin position="355"/>
        <end position="376"/>
    </location>
</feature>
<dbReference type="PANTHER" id="PTHR11730:SF6">
    <property type="entry name" value="AMMONIUM TRANSPORTER"/>
    <property type="match status" value="1"/>
</dbReference>
<dbReference type="InterPro" id="IPR029020">
    <property type="entry name" value="Ammonium/urea_transptr"/>
</dbReference>
<keyword evidence="6 8" id="KW-0472">Membrane</keyword>
<evidence type="ECO:0000256" key="5">
    <source>
        <dbReference type="ARBA" id="ARBA00022989"/>
    </source>
</evidence>
<name>A0A0D3KAY4_EMIH1</name>
<dbReference type="KEGG" id="ehx:EMIHUDRAFT_467882"/>
<dbReference type="RefSeq" id="XP_005785348.1">
    <property type="nucleotide sequence ID" value="XM_005785291.1"/>
</dbReference>
<dbReference type="AlphaFoldDB" id="A0A0D3KAY4"/>
<comment type="subcellular location">
    <subcellularLocation>
        <location evidence="8">Cell membrane</location>
        <topology evidence="8">Multi-pass membrane protein</topology>
    </subcellularLocation>
    <subcellularLocation>
        <location evidence="1">Membrane</location>
        <topology evidence="1">Multi-pass membrane protein</topology>
    </subcellularLocation>
</comment>
<dbReference type="eggNOG" id="KOG0682">
    <property type="taxonomic scope" value="Eukaryota"/>
</dbReference>
<dbReference type="EnsemblProtists" id="EOD32919">
    <property type="protein sequence ID" value="EOD32919"/>
    <property type="gene ID" value="EMIHUDRAFT_467882"/>
</dbReference>
<dbReference type="PANTHER" id="PTHR11730">
    <property type="entry name" value="AMMONIUM TRANSPORTER"/>
    <property type="match status" value="1"/>
</dbReference>
<feature type="transmembrane region" description="Helical" evidence="8">
    <location>
        <begin position="409"/>
        <end position="434"/>
    </location>
</feature>
<dbReference type="PROSITE" id="PS01219">
    <property type="entry name" value="AMMONIUM_TRANSP"/>
    <property type="match status" value="1"/>
</dbReference>
<evidence type="ECO:0000256" key="4">
    <source>
        <dbReference type="ARBA" id="ARBA00022692"/>
    </source>
</evidence>
<dbReference type="GO" id="GO:0005886">
    <property type="term" value="C:plasma membrane"/>
    <property type="evidence" value="ECO:0007669"/>
    <property type="project" value="UniProtKB-SubCell"/>
</dbReference>
<dbReference type="PaxDb" id="2903-EOD32919"/>
<dbReference type="FunFam" id="1.10.3430.10:FF:000008">
    <property type="entry name" value="Ammonium transporter"/>
    <property type="match status" value="1"/>
</dbReference>
<dbReference type="Pfam" id="PF00909">
    <property type="entry name" value="Ammonium_transp"/>
    <property type="match status" value="1"/>
</dbReference>
<dbReference type="InterPro" id="IPR018047">
    <property type="entry name" value="Ammonium_transpt_CS"/>
</dbReference>
<reference evidence="11" key="1">
    <citation type="journal article" date="2013" name="Nature">
        <title>Pan genome of the phytoplankton Emiliania underpins its global distribution.</title>
        <authorList>
            <person name="Read B.A."/>
            <person name="Kegel J."/>
            <person name="Klute M.J."/>
            <person name="Kuo A."/>
            <person name="Lefebvre S.C."/>
            <person name="Maumus F."/>
            <person name="Mayer C."/>
            <person name="Miller J."/>
            <person name="Monier A."/>
            <person name="Salamov A."/>
            <person name="Young J."/>
            <person name="Aguilar M."/>
            <person name="Claverie J.M."/>
            <person name="Frickenhaus S."/>
            <person name="Gonzalez K."/>
            <person name="Herman E.K."/>
            <person name="Lin Y.C."/>
            <person name="Napier J."/>
            <person name="Ogata H."/>
            <person name="Sarno A.F."/>
            <person name="Shmutz J."/>
            <person name="Schroeder D."/>
            <person name="de Vargas C."/>
            <person name="Verret F."/>
            <person name="von Dassow P."/>
            <person name="Valentin K."/>
            <person name="Van de Peer Y."/>
            <person name="Wheeler G."/>
            <person name="Dacks J.B."/>
            <person name="Delwiche C.F."/>
            <person name="Dyhrman S.T."/>
            <person name="Glockner G."/>
            <person name="John U."/>
            <person name="Richards T."/>
            <person name="Worden A.Z."/>
            <person name="Zhang X."/>
            <person name="Grigoriev I.V."/>
            <person name="Allen A.E."/>
            <person name="Bidle K."/>
            <person name="Borodovsky M."/>
            <person name="Bowler C."/>
            <person name="Brownlee C."/>
            <person name="Cock J.M."/>
            <person name="Elias M."/>
            <person name="Gladyshev V.N."/>
            <person name="Groth M."/>
            <person name="Guda C."/>
            <person name="Hadaegh A."/>
            <person name="Iglesias-Rodriguez M.D."/>
            <person name="Jenkins J."/>
            <person name="Jones B.M."/>
            <person name="Lawson T."/>
            <person name="Leese F."/>
            <person name="Lindquist E."/>
            <person name="Lobanov A."/>
            <person name="Lomsadze A."/>
            <person name="Malik S.B."/>
            <person name="Marsh M.E."/>
            <person name="Mackinder L."/>
            <person name="Mock T."/>
            <person name="Mueller-Roeber B."/>
            <person name="Pagarete A."/>
            <person name="Parker M."/>
            <person name="Probert I."/>
            <person name="Quesneville H."/>
            <person name="Raines C."/>
            <person name="Rensing S.A."/>
            <person name="Riano-Pachon D.M."/>
            <person name="Richier S."/>
            <person name="Rokitta S."/>
            <person name="Shiraiwa Y."/>
            <person name="Soanes D.M."/>
            <person name="van der Giezen M."/>
            <person name="Wahlund T.M."/>
            <person name="Williams B."/>
            <person name="Wilson W."/>
            <person name="Wolfe G."/>
            <person name="Wurch L.L."/>
        </authorList>
    </citation>
    <scope>NUCLEOTIDE SEQUENCE</scope>
</reference>
<protein>
    <recommendedName>
        <fullName evidence="8">Ammonium transporter</fullName>
    </recommendedName>
</protein>
<dbReference type="HOGENOM" id="CLU_000445_33_1_1"/>
<keyword evidence="3 8" id="KW-0813">Transport</keyword>
<keyword evidence="4 8" id="KW-0812">Transmembrane</keyword>
<reference evidence="10" key="2">
    <citation type="submission" date="2024-10" db="UniProtKB">
        <authorList>
            <consortium name="EnsemblProtists"/>
        </authorList>
    </citation>
    <scope>IDENTIFICATION</scope>
</reference>
<dbReference type="SUPFAM" id="SSF111352">
    <property type="entry name" value="Ammonium transporter"/>
    <property type="match status" value="1"/>
</dbReference>
<organism evidence="10 11">
    <name type="scientific">Emiliania huxleyi (strain CCMP1516)</name>
    <dbReference type="NCBI Taxonomy" id="280463"/>
    <lineage>
        <taxon>Eukaryota</taxon>
        <taxon>Haptista</taxon>
        <taxon>Haptophyta</taxon>
        <taxon>Prymnesiophyceae</taxon>
        <taxon>Isochrysidales</taxon>
        <taxon>Noelaerhabdaceae</taxon>
        <taxon>Emiliania</taxon>
    </lineage>
</organism>
<feature type="transmembrane region" description="Helical" evidence="8">
    <location>
        <begin position="325"/>
        <end position="343"/>
    </location>
</feature>
<feature type="transmembrane region" description="Helical" evidence="8">
    <location>
        <begin position="24"/>
        <end position="45"/>
    </location>
</feature>
<dbReference type="GO" id="GO:0097272">
    <property type="term" value="P:ammonium homeostasis"/>
    <property type="evidence" value="ECO:0007669"/>
    <property type="project" value="TreeGrafter"/>
</dbReference>
<sequence>MGDIGAEFAAFKSDMQKKDQALDAFYLLVCGTFVFFMQCGFALLEAGTVRSKNTKNILLKNLLDACLGAIIWWAWGMGAAYGESGESDGNVFIGTAPDGGGPFLAAGWAEVGFDPANGKVLALWFFQYVFAATAATIVSGAVCERATIGAYIAYTCFITGLIYPVVVHWVWCDNGFLSGAFTQDKDKTVLGGCLDFAGSGVVHLTGGVAALCGAIFIGPRIGRFDDAGQPVPMPGQSTPFQVLGTFILWMGWYGFNPGSTLGITPAGYGTIMARAAMCTTLSAAVGGITVVGFGRIFSKTYDVGMMCNGILAGLVSITAGCACMLPWAAFLTGFIGAFVYYGASKLMLKLQIDDPLDAFAVHGACGFWGVLAVGVFGHPDYVSFGWNGENGDVAGEAHTGFLYGGSTLFAAQLVALIIEFAWVGCTSSILFFTLKMTGVLRVSEQTERNGMDPSKHGGSAYN</sequence>
<evidence type="ECO:0000256" key="1">
    <source>
        <dbReference type="ARBA" id="ARBA00004141"/>
    </source>
</evidence>
<feature type="domain" description="Ammonium transporter AmtB-like" evidence="9">
    <location>
        <begin position="27"/>
        <end position="461"/>
    </location>
</feature>
<dbReference type="Proteomes" id="UP000013827">
    <property type="component" value="Unassembled WGS sequence"/>
</dbReference>
<feature type="transmembrane region" description="Helical" evidence="8">
    <location>
        <begin position="150"/>
        <end position="171"/>
    </location>
</feature>
<evidence type="ECO:0000259" key="9">
    <source>
        <dbReference type="Pfam" id="PF00909"/>
    </source>
</evidence>
<proteinExistence type="inferred from homology"/>
<evidence type="ECO:0000313" key="10">
    <source>
        <dbReference type="EnsemblProtists" id="EOD32919"/>
    </source>
</evidence>
<comment type="similarity">
    <text evidence="2 8">Belongs to the ammonia transporter channel (TC 1.A.11.2) family.</text>
</comment>
<evidence type="ECO:0000256" key="6">
    <source>
        <dbReference type="ARBA" id="ARBA00023136"/>
    </source>
</evidence>
<dbReference type="GO" id="GO:0008519">
    <property type="term" value="F:ammonium channel activity"/>
    <property type="evidence" value="ECO:0007669"/>
    <property type="project" value="InterPro"/>
</dbReference>